<name>A0A452SK43_URSAM</name>
<keyword evidence="2" id="KW-0472">Membrane</keyword>
<keyword evidence="2" id="KW-0812">Transmembrane</keyword>
<protein>
    <submittedName>
        <fullName evidence="3">Uncharacterized protein</fullName>
    </submittedName>
</protein>
<evidence type="ECO:0000313" key="4">
    <source>
        <dbReference type="Proteomes" id="UP000291022"/>
    </source>
</evidence>
<evidence type="ECO:0000256" key="1">
    <source>
        <dbReference type="SAM" id="MobiDB-lite"/>
    </source>
</evidence>
<feature type="transmembrane region" description="Helical" evidence="2">
    <location>
        <begin position="61"/>
        <end position="84"/>
    </location>
</feature>
<evidence type="ECO:0000313" key="3">
    <source>
        <dbReference type="Ensembl" id="ENSUAMP00000032969.1"/>
    </source>
</evidence>
<dbReference type="STRING" id="9643.ENSUAMP00000032969"/>
<dbReference type="GeneTree" id="ENSGT00940000155429"/>
<proteinExistence type="predicted"/>
<reference evidence="3" key="2">
    <citation type="submission" date="2025-08" db="UniProtKB">
        <authorList>
            <consortium name="Ensembl"/>
        </authorList>
    </citation>
    <scope>IDENTIFICATION</scope>
</reference>
<dbReference type="Proteomes" id="UP000291022">
    <property type="component" value="Unassembled WGS sequence"/>
</dbReference>
<keyword evidence="2" id="KW-1133">Transmembrane helix</keyword>
<organism evidence="3 4">
    <name type="scientific">Ursus americanus</name>
    <name type="common">American black bear</name>
    <name type="synonym">Euarctos americanus</name>
    <dbReference type="NCBI Taxonomy" id="9643"/>
    <lineage>
        <taxon>Eukaryota</taxon>
        <taxon>Metazoa</taxon>
        <taxon>Chordata</taxon>
        <taxon>Craniata</taxon>
        <taxon>Vertebrata</taxon>
        <taxon>Euteleostomi</taxon>
        <taxon>Mammalia</taxon>
        <taxon>Eutheria</taxon>
        <taxon>Laurasiatheria</taxon>
        <taxon>Carnivora</taxon>
        <taxon>Caniformia</taxon>
        <taxon>Ursidae</taxon>
        <taxon>Ursus</taxon>
    </lineage>
</organism>
<keyword evidence="4" id="KW-1185">Reference proteome</keyword>
<feature type="transmembrane region" description="Helical" evidence="2">
    <location>
        <begin position="21"/>
        <end position="41"/>
    </location>
</feature>
<dbReference type="PRINTS" id="PR00259">
    <property type="entry name" value="TMFOUR"/>
</dbReference>
<dbReference type="Ensembl" id="ENSUAMT00000036737.1">
    <property type="protein sequence ID" value="ENSUAMP00000032969.1"/>
    <property type="gene ID" value="ENSUAMG00000025136.1"/>
</dbReference>
<reference evidence="4" key="1">
    <citation type="submission" date="2016-06" db="EMBL/GenBank/DDBJ databases">
        <title>De novo assembly and RNA-Seq shows season-dependent expression and editing in black bear kidneys.</title>
        <authorList>
            <person name="Korstanje R."/>
            <person name="Srivastava A."/>
            <person name="Sarsani V.K."/>
            <person name="Sheehan S.M."/>
            <person name="Seger R.L."/>
            <person name="Barter M.E."/>
            <person name="Lindqvist C."/>
            <person name="Brody L.C."/>
            <person name="Mullikin J.C."/>
        </authorList>
    </citation>
    <scope>NUCLEOTIDE SEQUENCE [LARGE SCALE GENOMIC DNA]</scope>
</reference>
<dbReference type="AlphaFoldDB" id="A0A452SK43"/>
<feature type="compositionally biased region" description="Polar residues" evidence="1">
    <location>
        <begin position="165"/>
        <end position="175"/>
    </location>
</feature>
<accession>A0A452SK43</accession>
<sequence>MEHRLYQPEVGCCGKYFPFGFNIVFWALGALFLAIGFWAWGKKGILSSSPVLTDLGGLHPVQLFVVIRSILVVLGFACYIRALLEITFLLEFFSAFISSSSWDLRPAQFLPELQHQGHWDNIDLQNFIDFAQEYLSSRSAAGCSSPAMSGTLWKVSSAPSVARTPGSNWSWSSGAPATPKADAWASS</sequence>
<reference evidence="3" key="3">
    <citation type="submission" date="2025-09" db="UniProtKB">
        <authorList>
            <consortium name="Ensembl"/>
        </authorList>
    </citation>
    <scope>IDENTIFICATION</scope>
</reference>
<feature type="region of interest" description="Disordered" evidence="1">
    <location>
        <begin position="164"/>
        <end position="187"/>
    </location>
</feature>
<evidence type="ECO:0000256" key="2">
    <source>
        <dbReference type="SAM" id="Phobius"/>
    </source>
</evidence>